<evidence type="ECO:0000256" key="2">
    <source>
        <dbReference type="ARBA" id="ARBA00022771"/>
    </source>
</evidence>
<protein>
    <recommendedName>
        <fullName evidence="6">RING-type domain-containing protein</fullName>
    </recommendedName>
</protein>
<feature type="signal peptide" evidence="5">
    <location>
        <begin position="1"/>
        <end position="20"/>
    </location>
</feature>
<keyword evidence="5" id="KW-0732">Signal</keyword>
<evidence type="ECO:0000313" key="8">
    <source>
        <dbReference type="EMBL" id="MDE52027.1"/>
    </source>
</evidence>
<name>A0A6G1SPC0_9ACAR</name>
<dbReference type="Pfam" id="PF13639">
    <property type="entry name" value="zf-RING_2"/>
    <property type="match status" value="1"/>
</dbReference>
<keyword evidence="1" id="KW-0479">Metal-binding</keyword>
<evidence type="ECO:0000256" key="3">
    <source>
        <dbReference type="ARBA" id="ARBA00022833"/>
    </source>
</evidence>
<dbReference type="InterPro" id="IPR001841">
    <property type="entry name" value="Znf_RING"/>
</dbReference>
<accession>A0A6G1SPC0</accession>
<dbReference type="CDD" id="cd16448">
    <property type="entry name" value="RING-H2"/>
    <property type="match status" value="1"/>
</dbReference>
<evidence type="ECO:0000256" key="4">
    <source>
        <dbReference type="PROSITE-ProRule" id="PRU00175"/>
    </source>
</evidence>
<dbReference type="Gene3D" id="3.30.40.10">
    <property type="entry name" value="Zinc/RING finger domain, C3HC4 (zinc finger)"/>
    <property type="match status" value="1"/>
</dbReference>
<dbReference type="SMART" id="SM00184">
    <property type="entry name" value="RING"/>
    <property type="match status" value="1"/>
</dbReference>
<gene>
    <name evidence="8" type="ORF">g.13234</name>
    <name evidence="7" type="ORF">g.13235</name>
</gene>
<evidence type="ECO:0000259" key="6">
    <source>
        <dbReference type="PROSITE" id="PS50089"/>
    </source>
</evidence>
<dbReference type="AlphaFoldDB" id="A0A6G1SPC0"/>
<evidence type="ECO:0000256" key="1">
    <source>
        <dbReference type="ARBA" id="ARBA00022723"/>
    </source>
</evidence>
<keyword evidence="3" id="KW-0862">Zinc</keyword>
<proteinExistence type="predicted"/>
<sequence>MEKLLVLVVLGAIMALICHGAPTPNIENESTATRREECIRQVAHYLSQIEIDKLVREHVTSVRDKYVTDLYGSDFFFYYYPDGCERLHKQIMALKSSVPCYYDQTVMGVDELQNVKDVLMQNDKAKFVIESDYACFHNYGSGTRLREDGLFETITGNQYKRELDPNLKELEDLSRVSDGAPSTPVGEQISSSEQNVRTTSILFDYVTKPEDPSKLDEWERRRQLVQGHASPRELLLTLLDSSSSTNFEPNFECPICGDELSSEPRVAKLTNCGHVFHEQCLMSWSKTKEKETLESLCPVCRESFQKWD</sequence>
<evidence type="ECO:0000256" key="5">
    <source>
        <dbReference type="SAM" id="SignalP"/>
    </source>
</evidence>
<keyword evidence="2 4" id="KW-0863">Zinc-finger</keyword>
<dbReference type="GO" id="GO:0008270">
    <property type="term" value="F:zinc ion binding"/>
    <property type="evidence" value="ECO:0007669"/>
    <property type="project" value="UniProtKB-KW"/>
</dbReference>
<organism evidence="8">
    <name type="scientific">Aceria tosichella</name>
    <name type="common">wheat curl mite</name>
    <dbReference type="NCBI Taxonomy" id="561515"/>
    <lineage>
        <taxon>Eukaryota</taxon>
        <taxon>Metazoa</taxon>
        <taxon>Ecdysozoa</taxon>
        <taxon>Arthropoda</taxon>
        <taxon>Chelicerata</taxon>
        <taxon>Arachnida</taxon>
        <taxon>Acari</taxon>
        <taxon>Acariformes</taxon>
        <taxon>Trombidiformes</taxon>
        <taxon>Prostigmata</taxon>
        <taxon>Eupodina</taxon>
        <taxon>Eriophyoidea</taxon>
        <taxon>Eriophyidae</taxon>
        <taxon>Eriophyinae</taxon>
        <taxon>Aceriini</taxon>
        <taxon>Aceria</taxon>
    </lineage>
</organism>
<evidence type="ECO:0000313" key="7">
    <source>
        <dbReference type="EMBL" id="MDE50230.1"/>
    </source>
</evidence>
<dbReference type="PROSITE" id="PS50089">
    <property type="entry name" value="ZF_RING_2"/>
    <property type="match status" value="1"/>
</dbReference>
<feature type="chain" id="PRO_5033538206" description="RING-type domain-containing protein" evidence="5">
    <location>
        <begin position="21"/>
        <end position="308"/>
    </location>
</feature>
<dbReference type="PANTHER" id="PTHR45969">
    <property type="entry name" value="RING ZINC FINGER PROTEIN-RELATED"/>
    <property type="match status" value="1"/>
</dbReference>
<feature type="domain" description="RING-type" evidence="6">
    <location>
        <begin position="253"/>
        <end position="301"/>
    </location>
</feature>
<reference evidence="8" key="1">
    <citation type="submission" date="2018-10" db="EMBL/GenBank/DDBJ databases">
        <title>Transcriptome assembly of Aceria tosichella (Wheat curl mite) Type 2.</title>
        <authorList>
            <person name="Scully E.D."/>
            <person name="Geib S.M."/>
            <person name="Palmer N.A."/>
            <person name="Gupta A.K."/>
            <person name="Sarath G."/>
            <person name="Tatineni S."/>
        </authorList>
    </citation>
    <scope>NUCLEOTIDE SEQUENCE</scope>
    <source>
        <strain evidence="8">LincolnNE</strain>
    </source>
</reference>
<dbReference type="EMBL" id="GGYP01007256">
    <property type="protein sequence ID" value="MDE52027.1"/>
    <property type="molecule type" value="Transcribed_RNA"/>
</dbReference>
<dbReference type="InterPro" id="IPR013083">
    <property type="entry name" value="Znf_RING/FYVE/PHD"/>
</dbReference>
<dbReference type="SUPFAM" id="SSF57850">
    <property type="entry name" value="RING/U-box"/>
    <property type="match status" value="1"/>
</dbReference>
<dbReference type="EMBL" id="GGYP01005459">
    <property type="protein sequence ID" value="MDE50230.1"/>
    <property type="molecule type" value="Transcribed_RNA"/>
</dbReference>